<comment type="caution">
    <text evidence="7">The sequence shown here is derived from an EMBL/GenBank/DDBJ whole genome shotgun (WGS) entry which is preliminary data.</text>
</comment>
<dbReference type="InterPro" id="IPR036259">
    <property type="entry name" value="MFS_trans_sf"/>
</dbReference>
<evidence type="ECO:0000256" key="6">
    <source>
        <dbReference type="SAM" id="Phobius"/>
    </source>
</evidence>
<keyword evidence="2 6" id="KW-0812">Transmembrane</keyword>
<evidence type="ECO:0000313" key="7">
    <source>
        <dbReference type="EMBL" id="CAD5118524.1"/>
    </source>
</evidence>
<evidence type="ECO:0000256" key="2">
    <source>
        <dbReference type="ARBA" id="ARBA00022692"/>
    </source>
</evidence>
<feature type="transmembrane region" description="Helical" evidence="6">
    <location>
        <begin position="450"/>
        <end position="470"/>
    </location>
</feature>
<dbReference type="InterPro" id="IPR005828">
    <property type="entry name" value="MFS_sugar_transport-like"/>
</dbReference>
<accession>A0A7I8VQL2</accession>
<proteinExistence type="predicted"/>
<evidence type="ECO:0000313" key="8">
    <source>
        <dbReference type="Proteomes" id="UP000549394"/>
    </source>
</evidence>
<sequence length="542" mass="61487">MGLEEAYHYLGKWGRWQLMIYCVLCLSFGLPAIWQLMAIVFIGVINPHHCKIDGNYTVKQAIPHVINDLTDELEPSSCKIFKYPLNFTNNDTIGCNSWTYDPIGFDPKGTITMEWDLVCDKDTYVENSQTTFNVGVCLGAVLFTPFADKFGRKKLFFICQFFMNVFGICMSFSPNYVAFCIFQFLTGALSQGLTMTGFVIACELFPTELRTFMAPGAYLFTAAGMTSLSLWAYFLRDWRKLQLYISIPPFIYDVLSWCPESIRFLVANYRNEEAMVILKKAAKVNNVDLPDDILDDNVQAELKEGETDLKKPSMLRLLKSPRPRRYMLTMLFLVLSNNLMYFGLSLLTAAMEGDRYINFMIVSVVEIPSVIVAIIASNKLVGSLDKGKMVTTFALISKFGVAGAWCIELVYAQEIYPTLLRSTGLGITAGFGFIGAILAPYSVYLYRKYLWVPGTVFGILSFMASFLVLLEPETMGRALPDTVEEIESWTMSVSKEEREQWTANNKKKLEDYKRKREASKENGHQNPAFEEDKEIGTDNTRI</sequence>
<feature type="transmembrane region" description="Helical" evidence="6">
    <location>
        <begin position="155"/>
        <end position="175"/>
    </location>
</feature>
<feature type="transmembrane region" description="Helical" evidence="6">
    <location>
        <begin position="326"/>
        <end position="344"/>
    </location>
</feature>
<feature type="transmembrane region" description="Helical" evidence="6">
    <location>
        <begin position="423"/>
        <end position="444"/>
    </location>
</feature>
<feature type="transmembrane region" description="Helical" evidence="6">
    <location>
        <begin position="389"/>
        <end position="411"/>
    </location>
</feature>
<feature type="transmembrane region" description="Helical" evidence="6">
    <location>
        <begin position="217"/>
        <end position="234"/>
    </location>
</feature>
<comment type="subcellular location">
    <subcellularLocation>
        <location evidence="1">Membrane</location>
        <topology evidence="1">Multi-pass membrane protein</topology>
    </subcellularLocation>
</comment>
<dbReference type="AlphaFoldDB" id="A0A7I8VQL2"/>
<keyword evidence="3 6" id="KW-1133">Transmembrane helix</keyword>
<reference evidence="7 8" key="1">
    <citation type="submission" date="2020-08" db="EMBL/GenBank/DDBJ databases">
        <authorList>
            <person name="Hejnol A."/>
        </authorList>
    </citation>
    <scope>NUCLEOTIDE SEQUENCE [LARGE SCALE GENOMIC DNA]</scope>
</reference>
<organism evidence="7 8">
    <name type="scientific">Dimorphilus gyrociliatus</name>
    <dbReference type="NCBI Taxonomy" id="2664684"/>
    <lineage>
        <taxon>Eukaryota</taxon>
        <taxon>Metazoa</taxon>
        <taxon>Spiralia</taxon>
        <taxon>Lophotrochozoa</taxon>
        <taxon>Annelida</taxon>
        <taxon>Polychaeta</taxon>
        <taxon>Polychaeta incertae sedis</taxon>
        <taxon>Dinophilidae</taxon>
        <taxon>Dimorphilus</taxon>
    </lineage>
</organism>
<name>A0A7I8VQL2_9ANNE</name>
<evidence type="ECO:0000256" key="1">
    <source>
        <dbReference type="ARBA" id="ARBA00004141"/>
    </source>
</evidence>
<dbReference type="SUPFAM" id="SSF103473">
    <property type="entry name" value="MFS general substrate transporter"/>
    <property type="match status" value="1"/>
</dbReference>
<dbReference type="Proteomes" id="UP000549394">
    <property type="component" value="Unassembled WGS sequence"/>
</dbReference>
<dbReference type="Gene3D" id="1.20.1250.20">
    <property type="entry name" value="MFS general substrate transporter like domains"/>
    <property type="match status" value="1"/>
</dbReference>
<evidence type="ECO:0000256" key="4">
    <source>
        <dbReference type="ARBA" id="ARBA00023136"/>
    </source>
</evidence>
<dbReference type="GO" id="GO:0022857">
    <property type="term" value="F:transmembrane transporter activity"/>
    <property type="evidence" value="ECO:0007669"/>
    <property type="project" value="InterPro"/>
</dbReference>
<feature type="transmembrane region" description="Helical" evidence="6">
    <location>
        <begin position="18"/>
        <end position="45"/>
    </location>
</feature>
<evidence type="ECO:0000256" key="3">
    <source>
        <dbReference type="ARBA" id="ARBA00022989"/>
    </source>
</evidence>
<dbReference type="EMBL" id="CAJFCJ010000009">
    <property type="protein sequence ID" value="CAD5118524.1"/>
    <property type="molecule type" value="Genomic_DNA"/>
</dbReference>
<feature type="region of interest" description="Disordered" evidence="5">
    <location>
        <begin position="511"/>
        <end position="542"/>
    </location>
</feature>
<protein>
    <submittedName>
        <fullName evidence="7">DgyrCDS7217</fullName>
    </submittedName>
</protein>
<keyword evidence="8" id="KW-1185">Reference proteome</keyword>
<gene>
    <name evidence="7" type="ORF">DGYR_LOCUS6885</name>
</gene>
<feature type="transmembrane region" description="Helical" evidence="6">
    <location>
        <begin position="181"/>
        <end position="205"/>
    </location>
</feature>
<feature type="transmembrane region" description="Helical" evidence="6">
    <location>
        <begin position="356"/>
        <end position="377"/>
    </location>
</feature>
<keyword evidence="4 6" id="KW-0472">Membrane</keyword>
<dbReference type="GO" id="GO:0016020">
    <property type="term" value="C:membrane"/>
    <property type="evidence" value="ECO:0007669"/>
    <property type="project" value="UniProtKB-SubCell"/>
</dbReference>
<feature type="compositionally biased region" description="Basic and acidic residues" evidence="5">
    <location>
        <begin position="511"/>
        <end position="523"/>
    </location>
</feature>
<dbReference type="OrthoDB" id="3936150at2759"/>
<dbReference type="Pfam" id="PF00083">
    <property type="entry name" value="Sugar_tr"/>
    <property type="match status" value="1"/>
</dbReference>
<evidence type="ECO:0000256" key="5">
    <source>
        <dbReference type="SAM" id="MobiDB-lite"/>
    </source>
</evidence>
<dbReference type="PANTHER" id="PTHR24064">
    <property type="entry name" value="SOLUTE CARRIER FAMILY 22 MEMBER"/>
    <property type="match status" value="1"/>
</dbReference>